<name>A0A922JFP1_CARIL</name>
<proteinExistence type="predicted"/>
<accession>A0A922JFP1</accession>
<feature type="non-terminal residue" evidence="3">
    <location>
        <position position="1"/>
    </location>
</feature>
<feature type="compositionally biased region" description="Basic and acidic residues" evidence="2">
    <location>
        <begin position="20"/>
        <end position="58"/>
    </location>
</feature>
<gene>
    <name evidence="3" type="ORF">I3842_07G114500</name>
</gene>
<evidence type="ECO:0000256" key="1">
    <source>
        <dbReference type="ARBA" id="ARBA00022729"/>
    </source>
</evidence>
<organism evidence="3 4">
    <name type="scientific">Carya illinoinensis</name>
    <name type="common">Pecan</name>
    <dbReference type="NCBI Taxonomy" id="32201"/>
    <lineage>
        <taxon>Eukaryota</taxon>
        <taxon>Viridiplantae</taxon>
        <taxon>Streptophyta</taxon>
        <taxon>Embryophyta</taxon>
        <taxon>Tracheophyta</taxon>
        <taxon>Spermatophyta</taxon>
        <taxon>Magnoliopsida</taxon>
        <taxon>eudicotyledons</taxon>
        <taxon>Gunneridae</taxon>
        <taxon>Pentapetalae</taxon>
        <taxon>rosids</taxon>
        <taxon>fabids</taxon>
        <taxon>Fagales</taxon>
        <taxon>Juglandaceae</taxon>
        <taxon>Carya</taxon>
    </lineage>
</organism>
<sequence>IASATDYEYAPKPDYSQPKPQDHKPLPTEQPDYGKPKPQGNDKHSTLPTKPDYDDQKPKPNQGNDKLPSLPTKPDYEKEDSKGKDELLTKVIGIQGLVLCKLGSKYVPLKGAVARITFKAVDEKGYEAIPFSILSDECDAKGYFLAPLSSSFLKENWNIKDCKAFLEHSPLETCKVPIDVNHGIAGAALSSFRILSNKQMKLFSVGPFLYTSEPHESSPQLPQTGY</sequence>
<dbReference type="Proteomes" id="UP000811246">
    <property type="component" value="Chromosome 7"/>
</dbReference>
<dbReference type="GO" id="GO:0009723">
    <property type="term" value="P:response to ethylene"/>
    <property type="evidence" value="ECO:0007669"/>
    <property type="project" value="TreeGrafter"/>
</dbReference>
<comment type="caution">
    <text evidence="3">The sequence shown here is derived from an EMBL/GenBank/DDBJ whole genome shotgun (WGS) entry which is preliminary data.</text>
</comment>
<dbReference type="Pfam" id="PF01190">
    <property type="entry name" value="Pollen_Ole_e_1"/>
    <property type="match status" value="1"/>
</dbReference>
<dbReference type="PANTHER" id="PTHR33470:SF40">
    <property type="entry name" value="PROTEIN SEED AND ROOT HAIR PROTECTIVE PROTEIN"/>
    <property type="match status" value="1"/>
</dbReference>
<dbReference type="PANTHER" id="PTHR33470">
    <property type="entry name" value="OS01G0164075 PROTEIN"/>
    <property type="match status" value="1"/>
</dbReference>
<evidence type="ECO:0008006" key="5">
    <source>
        <dbReference type="Google" id="ProtNLM"/>
    </source>
</evidence>
<keyword evidence="1" id="KW-0732">Signal</keyword>
<evidence type="ECO:0000313" key="3">
    <source>
        <dbReference type="EMBL" id="KAG6704002.1"/>
    </source>
</evidence>
<reference evidence="3" key="1">
    <citation type="submission" date="2021-01" db="EMBL/GenBank/DDBJ databases">
        <authorList>
            <person name="Lovell J.T."/>
            <person name="Bentley N."/>
            <person name="Bhattarai G."/>
            <person name="Jenkins J.W."/>
            <person name="Sreedasyam A."/>
            <person name="Alarcon Y."/>
            <person name="Bock C."/>
            <person name="Boston L."/>
            <person name="Carlson J."/>
            <person name="Cervantes K."/>
            <person name="Clermont K."/>
            <person name="Krom N."/>
            <person name="Kubenka K."/>
            <person name="Mamidi S."/>
            <person name="Mattison C."/>
            <person name="Monteros M."/>
            <person name="Pisani C."/>
            <person name="Plott C."/>
            <person name="Rajasekar S."/>
            <person name="Rhein H.S."/>
            <person name="Rohla C."/>
            <person name="Song M."/>
            <person name="Hilaire R.S."/>
            <person name="Shu S."/>
            <person name="Wells L."/>
            <person name="Wang X."/>
            <person name="Webber J."/>
            <person name="Heerema R.J."/>
            <person name="Klein P."/>
            <person name="Conner P."/>
            <person name="Grauke L."/>
            <person name="Grimwood J."/>
            <person name="Schmutz J."/>
            <person name="Randall J.J."/>
        </authorList>
    </citation>
    <scope>NUCLEOTIDE SEQUENCE</scope>
    <source>
        <tissue evidence="3">Leaf</tissue>
    </source>
</reference>
<feature type="region of interest" description="Disordered" evidence="2">
    <location>
        <begin position="1"/>
        <end position="82"/>
    </location>
</feature>
<protein>
    <recommendedName>
        <fullName evidence="5">Proline-rich protein</fullName>
    </recommendedName>
</protein>
<evidence type="ECO:0000313" key="4">
    <source>
        <dbReference type="Proteomes" id="UP000811246"/>
    </source>
</evidence>
<evidence type="ECO:0000256" key="2">
    <source>
        <dbReference type="SAM" id="MobiDB-lite"/>
    </source>
</evidence>
<dbReference type="AlphaFoldDB" id="A0A922JFP1"/>
<dbReference type="EMBL" id="CM031831">
    <property type="protein sequence ID" value="KAG6704002.1"/>
    <property type="molecule type" value="Genomic_DNA"/>
</dbReference>
<dbReference type="GO" id="GO:0071944">
    <property type="term" value="C:cell periphery"/>
    <property type="evidence" value="ECO:0007669"/>
    <property type="project" value="TreeGrafter"/>
</dbReference>